<dbReference type="AlphaFoldDB" id="A0A2Z6N6V2"/>
<sequence length="121" mass="13279">MTVMTIVGTFISLILWFDLVSNVRKVQKYLTRSELKPEPNQFGGLCVVPPADVDEELMDAFVEDLVVEKAVLAVDIEGITSVVLEVEPSVAKSVMEDYAEIVDQVMAEQFVNGKDANGGED</sequence>
<organism evidence="1 2">
    <name type="scientific">Trifolium subterraneum</name>
    <name type="common">Subterranean clover</name>
    <dbReference type="NCBI Taxonomy" id="3900"/>
    <lineage>
        <taxon>Eukaryota</taxon>
        <taxon>Viridiplantae</taxon>
        <taxon>Streptophyta</taxon>
        <taxon>Embryophyta</taxon>
        <taxon>Tracheophyta</taxon>
        <taxon>Spermatophyta</taxon>
        <taxon>Magnoliopsida</taxon>
        <taxon>eudicotyledons</taxon>
        <taxon>Gunneridae</taxon>
        <taxon>Pentapetalae</taxon>
        <taxon>rosids</taxon>
        <taxon>fabids</taxon>
        <taxon>Fabales</taxon>
        <taxon>Fabaceae</taxon>
        <taxon>Papilionoideae</taxon>
        <taxon>50 kb inversion clade</taxon>
        <taxon>NPAAA clade</taxon>
        <taxon>Hologalegina</taxon>
        <taxon>IRL clade</taxon>
        <taxon>Trifolieae</taxon>
        <taxon>Trifolium</taxon>
    </lineage>
</organism>
<keyword evidence="2" id="KW-1185">Reference proteome</keyword>
<proteinExistence type="predicted"/>
<gene>
    <name evidence="1" type="ORF">TSUD_189910</name>
</gene>
<dbReference type="Proteomes" id="UP000242715">
    <property type="component" value="Unassembled WGS sequence"/>
</dbReference>
<protein>
    <submittedName>
        <fullName evidence="1">Uncharacterized protein</fullName>
    </submittedName>
</protein>
<accession>A0A2Z6N6V2</accession>
<reference evidence="2" key="1">
    <citation type="journal article" date="2017" name="Front. Plant Sci.">
        <title>Climate Clever Clovers: New Paradigm to Reduce the Environmental Footprint of Ruminants by Breeding Low Methanogenic Forages Utilizing Haplotype Variation.</title>
        <authorList>
            <person name="Kaur P."/>
            <person name="Appels R."/>
            <person name="Bayer P.E."/>
            <person name="Keeble-Gagnere G."/>
            <person name="Wang J."/>
            <person name="Hirakawa H."/>
            <person name="Shirasawa K."/>
            <person name="Vercoe P."/>
            <person name="Stefanova K."/>
            <person name="Durmic Z."/>
            <person name="Nichols P."/>
            <person name="Revell C."/>
            <person name="Isobe S.N."/>
            <person name="Edwards D."/>
            <person name="Erskine W."/>
        </authorList>
    </citation>
    <scope>NUCLEOTIDE SEQUENCE [LARGE SCALE GENOMIC DNA]</scope>
    <source>
        <strain evidence="2">cv. Daliak</strain>
    </source>
</reference>
<evidence type="ECO:0000313" key="2">
    <source>
        <dbReference type="Proteomes" id="UP000242715"/>
    </source>
</evidence>
<dbReference type="EMBL" id="DF973817">
    <property type="protein sequence ID" value="GAU40614.1"/>
    <property type="molecule type" value="Genomic_DNA"/>
</dbReference>
<name>A0A2Z6N6V2_TRISU</name>
<evidence type="ECO:0000313" key="1">
    <source>
        <dbReference type="EMBL" id="GAU40614.1"/>
    </source>
</evidence>